<dbReference type="Gene3D" id="3.50.50.60">
    <property type="entry name" value="FAD/NAD(P)-binding domain"/>
    <property type="match status" value="1"/>
</dbReference>
<dbReference type="PANTHER" id="PTHR13847">
    <property type="entry name" value="SARCOSINE DEHYDROGENASE-RELATED"/>
    <property type="match status" value="1"/>
</dbReference>
<reference evidence="2 3" key="1">
    <citation type="submission" date="2019-02" db="EMBL/GenBank/DDBJ databases">
        <title>Genome sequencing of the rare red list fungi Phellinidium pouzarii.</title>
        <authorList>
            <person name="Buettner E."/>
            <person name="Kellner H."/>
        </authorList>
    </citation>
    <scope>NUCLEOTIDE SEQUENCE [LARGE SCALE GENOMIC DNA]</scope>
    <source>
        <strain evidence="2 3">DSM 108285</strain>
    </source>
</reference>
<protein>
    <recommendedName>
        <fullName evidence="1">FAD dependent oxidoreductase domain-containing protein</fullName>
    </recommendedName>
</protein>
<dbReference type="Gene3D" id="3.30.9.10">
    <property type="entry name" value="D-Amino Acid Oxidase, subunit A, domain 2"/>
    <property type="match status" value="1"/>
</dbReference>
<proteinExistence type="predicted"/>
<organism evidence="2 3">
    <name type="scientific">Phellinidium pouzarii</name>
    <dbReference type="NCBI Taxonomy" id="167371"/>
    <lineage>
        <taxon>Eukaryota</taxon>
        <taxon>Fungi</taxon>
        <taxon>Dikarya</taxon>
        <taxon>Basidiomycota</taxon>
        <taxon>Agaricomycotina</taxon>
        <taxon>Agaricomycetes</taxon>
        <taxon>Hymenochaetales</taxon>
        <taxon>Hymenochaetaceae</taxon>
        <taxon>Phellinidium</taxon>
    </lineage>
</organism>
<dbReference type="Proteomes" id="UP000308199">
    <property type="component" value="Unassembled WGS sequence"/>
</dbReference>
<dbReference type="AlphaFoldDB" id="A0A4V3XC47"/>
<evidence type="ECO:0000313" key="3">
    <source>
        <dbReference type="Proteomes" id="UP000308199"/>
    </source>
</evidence>
<dbReference type="InterPro" id="IPR006076">
    <property type="entry name" value="FAD-dep_OxRdtase"/>
</dbReference>
<sequence length="541" mass="59416">MGVVVSKVKVLRIAVKQVLALSASYERLMKRIQADPGLPVPNPTISFWHDVLSPISSHIPESLPQYADVVIIGSGITGASAARTLFREGSDSLKVLMLEARDVCSGATGRNGGHIKPPLHHDYLLLKKKLGAEQAAKLIRFRLMHVRETLKTATEEDILDKSQCREVDSLDVYFTPDTFKEAKEQLQAWKKDMPEEAKDYKSIESEEAIERFHLSSNVSGVVYNTAGAIHPYRFVTSILARLLKEHPSRFSLATNTPCTAILSPTSSLIPLYTVVTPRGTVLTPHVVHATNAWCSHLLPQMRTKIFCVRGNMTAQRPGTSLSPSSIDGGRSWVFYDKHIGYDYLTQLPGSEHELMFGGGFVQADEDGLSELGTSDDSQINPGIAAHLAGVLPLLFGGNNWGSESLPHARKDSEEEKDKRWMQGRVKAMWSGIIGISADRIPWVGRLPLKLTGRAIHTSPVENQSASEKQAGTSNLAPPGEWIASGYSGEGMAHAFLSGRALAFQILNRAHDVQAWFPECLGVTEKRWEKANAEDIVEGIWG</sequence>
<keyword evidence="3" id="KW-1185">Reference proteome</keyword>
<dbReference type="EMBL" id="SGPK01000342">
    <property type="protein sequence ID" value="THH04443.1"/>
    <property type="molecule type" value="Genomic_DNA"/>
</dbReference>
<dbReference type="Pfam" id="PF01266">
    <property type="entry name" value="DAO"/>
    <property type="match status" value="1"/>
</dbReference>
<evidence type="ECO:0000259" key="1">
    <source>
        <dbReference type="Pfam" id="PF01266"/>
    </source>
</evidence>
<name>A0A4V3XC47_9AGAM</name>
<accession>A0A4V3XC47</accession>
<dbReference type="OrthoDB" id="429143at2759"/>
<dbReference type="PANTHER" id="PTHR13847:SF213">
    <property type="entry name" value="DEPENDENT OXIDOREDUCTASE, PUTATIVE-RELATED"/>
    <property type="match status" value="1"/>
</dbReference>
<feature type="domain" description="FAD dependent oxidoreductase" evidence="1">
    <location>
        <begin position="68"/>
        <end position="502"/>
    </location>
</feature>
<comment type="caution">
    <text evidence="2">The sequence shown here is derived from an EMBL/GenBank/DDBJ whole genome shotgun (WGS) entry which is preliminary data.</text>
</comment>
<evidence type="ECO:0000313" key="2">
    <source>
        <dbReference type="EMBL" id="THH04443.1"/>
    </source>
</evidence>
<dbReference type="SUPFAM" id="SSF51905">
    <property type="entry name" value="FAD/NAD(P)-binding domain"/>
    <property type="match status" value="1"/>
</dbReference>
<gene>
    <name evidence="2" type="ORF">EW145_g5519</name>
</gene>
<dbReference type="GO" id="GO:0005737">
    <property type="term" value="C:cytoplasm"/>
    <property type="evidence" value="ECO:0007669"/>
    <property type="project" value="TreeGrafter"/>
</dbReference>
<dbReference type="InterPro" id="IPR036188">
    <property type="entry name" value="FAD/NAD-bd_sf"/>
</dbReference>